<dbReference type="VEuPathDB" id="VectorBase:SCAU010200"/>
<dbReference type="InterPro" id="IPR012337">
    <property type="entry name" value="RNaseH-like_sf"/>
</dbReference>
<keyword evidence="10" id="KW-1185">Reference proteome</keyword>
<accession>A0A1I8PQK2</accession>
<keyword evidence="2" id="KW-0479">Metal-binding</keyword>
<dbReference type="InterPro" id="IPR007021">
    <property type="entry name" value="DUF659"/>
</dbReference>
<name>A0A1I8PQK2_STOCA</name>
<feature type="domain" description="HAT C-terminal dimerisation" evidence="8">
    <location>
        <begin position="470"/>
        <end position="529"/>
    </location>
</feature>
<comment type="subcellular location">
    <subcellularLocation>
        <location evidence="1">Nucleus</location>
    </subcellularLocation>
</comment>
<dbReference type="GO" id="GO:0008270">
    <property type="term" value="F:zinc ion binding"/>
    <property type="evidence" value="ECO:0007669"/>
    <property type="project" value="UniProtKB-KW"/>
</dbReference>
<evidence type="ECO:0000259" key="8">
    <source>
        <dbReference type="Pfam" id="PF05699"/>
    </source>
</evidence>
<dbReference type="InterPro" id="IPR052035">
    <property type="entry name" value="ZnF_BED_domain_contain"/>
</dbReference>
<evidence type="ECO:0008006" key="11">
    <source>
        <dbReference type="Google" id="ProtNLM"/>
    </source>
</evidence>
<gene>
    <name evidence="9" type="primary">106094532</name>
</gene>
<dbReference type="GO" id="GO:0005634">
    <property type="term" value="C:nucleus"/>
    <property type="evidence" value="ECO:0007669"/>
    <property type="project" value="UniProtKB-SubCell"/>
</dbReference>
<proteinExistence type="predicted"/>
<evidence type="ECO:0000256" key="4">
    <source>
        <dbReference type="ARBA" id="ARBA00022833"/>
    </source>
</evidence>
<dbReference type="PANTHER" id="PTHR46481">
    <property type="entry name" value="ZINC FINGER BED DOMAIN-CONTAINING PROTEIN 4"/>
    <property type="match status" value="1"/>
</dbReference>
<dbReference type="AlphaFoldDB" id="A0A1I8PQK2"/>
<evidence type="ECO:0000313" key="9">
    <source>
        <dbReference type="EnsemblMetazoa" id="SCAU010200-PA"/>
    </source>
</evidence>
<dbReference type="PANTHER" id="PTHR46481:SF10">
    <property type="entry name" value="ZINC FINGER BED DOMAIN-CONTAINING PROTEIN 39"/>
    <property type="match status" value="1"/>
</dbReference>
<dbReference type="GO" id="GO:0046983">
    <property type="term" value="F:protein dimerization activity"/>
    <property type="evidence" value="ECO:0007669"/>
    <property type="project" value="InterPro"/>
</dbReference>
<protein>
    <recommendedName>
        <fullName evidence="11">HAT C-terminal dimerisation domain-containing protein</fullName>
    </recommendedName>
</protein>
<feature type="domain" description="DUF659" evidence="7">
    <location>
        <begin position="90"/>
        <end position="224"/>
    </location>
</feature>
<evidence type="ECO:0000256" key="2">
    <source>
        <dbReference type="ARBA" id="ARBA00022723"/>
    </source>
</evidence>
<sequence>MQLHRKKCHLDPDDEDSEARIGESDASSPTTSNTQTKIKHFFRKVTKTDKERLDIRAARFFFACNVPFVAASNKYFKEFCNAMQPTYKPPSRKRLAGPLLDAVHKEQIDLNGNFLKEGAHSVLLIDGWKNSASNTKNVAALLHNCDHRIFLESYDFSNLRETSENLAEMVKNAVALAKDRYKVEVFAVVTDNAANMMSMGRIIDLIHTTCNAHIGNLLSKDLIRKYGSGTELNKVSVISQRRHTRLQSQQIDDCFVMQEDNPDNSSVLAKVHKIVNEFKKANLEKKLTMLGGAKPKLPCATRWCSERDGLFWLINNIARMKQISAETNTDGKPYVKPSVSELLFKEDFIQSVKELLDLLNPVAILIKNCQKSVNSIADATEEWINLLASANPKLYEVATERCKTSDVFNKYSLTANMLHPLYKGSQLNAEQNEMVEDFLLENLDEDGLQSLLEYKKSTGFFALLMEKTTKPDLFWDMAANRRKSLAIFAQKLLMIPASTAQLEGIFSNWSHVHTDLRNRLDAERSKKLLEVYFSLKINENKDDYYRADDVTDCSEKEN</sequence>
<reference evidence="9" key="1">
    <citation type="submission" date="2020-05" db="UniProtKB">
        <authorList>
            <consortium name="EnsemblMetazoa"/>
        </authorList>
    </citation>
    <scope>IDENTIFICATION</scope>
    <source>
        <strain evidence="9">USDA</strain>
    </source>
</reference>
<evidence type="ECO:0000259" key="7">
    <source>
        <dbReference type="Pfam" id="PF04937"/>
    </source>
</evidence>
<dbReference type="InterPro" id="IPR008906">
    <property type="entry name" value="HATC_C_dom"/>
</dbReference>
<keyword evidence="5" id="KW-0539">Nucleus</keyword>
<evidence type="ECO:0000256" key="3">
    <source>
        <dbReference type="ARBA" id="ARBA00022771"/>
    </source>
</evidence>
<feature type="compositionally biased region" description="Polar residues" evidence="6">
    <location>
        <begin position="25"/>
        <end position="35"/>
    </location>
</feature>
<organism evidence="9 10">
    <name type="scientific">Stomoxys calcitrans</name>
    <name type="common">Stable fly</name>
    <name type="synonym">Conops calcitrans</name>
    <dbReference type="NCBI Taxonomy" id="35570"/>
    <lineage>
        <taxon>Eukaryota</taxon>
        <taxon>Metazoa</taxon>
        <taxon>Ecdysozoa</taxon>
        <taxon>Arthropoda</taxon>
        <taxon>Hexapoda</taxon>
        <taxon>Insecta</taxon>
        <taxon>Pterygota</taxon>
        <taxon>Neoptera</taxon>
        <taxon>Endopterygota</taxon>
        <taxon>Diptera</taxon>
        <taxon>Brachycera</taxon>
        <taxon>Muscomorpha</taxon>
        <taxon>Muscoidea</taxon>
        <taxon>Muscidae</taxon>
        <taxon>Stomoxys</taxon>
    </lineage>
</organism>
<dbReference type="KEGG" id="scac:106094532"/>
<evidence type="ECO:0000256" key="6">
    <source>
        <dbReference type="SAM" id="MobiDB-lite"/>
    </source>
</evidence>
<evidence type="ECO:0000256" key="5">
    <source>
        <dbReference type="ARBA" id="ARBA00023242"/>
    </source>
</evidence>
<dbReference type="Pfam" id="PF05699">
    <property type="entry name" value="Dimer_Tnp_hAT"/>
    <property type="match status" value="1"/>
</dbReference>
<dbReference type="Proteomes" id="UP000095300">
    <property type="component" value="Unassembled WGS sequence"/>
</dbReference>
<evidence type="ECO:0000313" key="10">
    <source>
        <dbReference type="Proteomes" id="UP000095300"/>
    </source>
</evidence>
<dbReference type="SUPFAM" id="SSF53098">
    <property type="entry name" value="Ribonuclease H-like"/>
    <property type="match status" value="1"/>
</dbReference>
<dbReference type="EnsemblMetazoa" id="SCAU010200-RA">
    <property type="protein sequence ID" value="SCAU010200-PA"/>
    <property type="gene ID" value="SCAU010200"/>
</dbReference>
<evidence type="ECO:0000256" key="1">
    <source>
        <dbReference type="ARBA" id="ARBA00004123"/>
    </source>
</evidence>
<feature type="region of interest" description="Disordered" evidence="6">
    <location>
        <begin position="1"/>
        <end position="35"/>
    </location>
</feature>
<keyword evidence="3" id="KW-0863">Zinc-finger</keyword>
<keyword evidence="4" id="KW-0862">Zinc</keyword>
<dbReference type="Pfam" id="PF04937">
    <property type="entry name" value="DUF659"/>
    <property type="match status" value="1"/>
</dbReference>
<dbReference type="OrthoDB" id="8050906at2759"/>